<accession>A0A7X2LY49</accession>
<organism evidence="2 3">
    <name type="scientific">Metabacillus lacus</name>
    <dbReference type="NCBI Taxonomy" id="1983721"/>
    <lineage>
        <taxon>Bacteria</taxon>
        <taxon>Bacillati</taxon>
        <taxon>Bacillota</taxon>
        <taxon>Bacilli</taxon>
        <taxon>Bacillales</taxon>
        <taxon>Bacillaceae</taxon>
        <taxon>Metabacillus</taxon>
    </lineage>
</organism>
<dbReference type="InterPro" id="IPR019953">
    <property type="entry name" value="OHR"/>
</dbReference>
<dbReference type="RefSeq" id="WP_154307130.1">
    <property type="nucleotide sequence ID" value="NZ_WKKI01000009.1"/>
</dbReference>
<comment type="similarity">
    <text evidence="1">Belongs to the OsmC/Ohr family.</text>
</comment>
<dbReference type="NCBIfam" id="TIGR03561">
    <property type="entry name" value="organ_hyd_perox"/>
    <property type="match status" value="1"/>
</dbReference>
<gene>
    <name evidence="2" type="ORF">GJU40_07375</name>
</gene>
<comment type="caution">
    <text evidence="2">The sequence shown here is derived from an EMBL/GenBank/DDBJ whole genome shotgun (WGS) entry which is preliminary data.</text>
</comment>
<protein>
    <submittedName>
        <fullName evidence="2">Ohr family peroxiredoxin</fullName>
    </submittedName>
</protein>
<evidence type="ECO:0000313" key="3">
    <source>
        <dbReference type="Proteomes" id="UP000448867"/>
    </source>
</evidence>
<dbReference type="Pfam" id="PF02566">
    <property type="entry name" value="OsmC"/>
    <property type="match status" value="1"/>
</dbReference>
<name>A0A7X2LY49_9BACI</name>
<dbReference type="Gene3D" id="2.20.25.10">
    <property type="match status" value="1"/>
</dbReference>
<evidence type="ECO:0000256" key="1">
    <source>
        <dbReference type="ARBA" id="ARBA00007378"/>
    </source>
</evidence>
<dbReference type="Proteomes" id="UP000448867">
    <property type="component" value="Unassembled WGS sequence"/>
</dbReference>
<dbReference type="InterPro" id="IPR015946">
    <property type="entry name" value="KH_dom-like_a/b"/>
</dbReference>
<dbReference type="PANTHER" id="PTHR33797:SF2">
    <property type="entry name" value="ORGANIC HYDROPEROXIDE RESISTANCE PROTEIN-LIKE"/>
    <property type="match status" value="1"/>
</dbReference>
<dbReference type="InterPro" id="IPR036102">
    <property type="entry name" value="OsmC/Ohrsf"/>
</dbReference>
<dbReference type="EMBL" id="WKKI01000009">
    <property type="protein sequence ID" value="MRX71991.1"/>
    <property type="molecule type" value="Genomic_DNA"/>
</dbReference>
<keyword evidence="3" id="KW-1185">Reference proteome</keyword>
<dbReference type="InterPro" id="IPR003718">
    <property type="entry name" value="OsmC/Ohr_fam"/>
</dbReference>
<dbReference type="PANTHER" id="PTHR33797">
    <property type="entry name" value="ORGANIC HYDROPEROXIDE RESISTANCE PROTEIN-LIKE"/>
    <property type="match status" value="1"/>
</dbReference>
<proteinExistence type="inferred from homology"/>
<reference evidence="2 3" key="1">
    <citation type="submission" date="2019-11" db="EMBL/GenBank/DDBJ databases">
        <title>Bacillus lacus genome.</title>
        <authorList>
            <person name="Allen C.J."/>
            <person name="Newman J.D."/>
        </authorList>
    </citation>
    <scope>NUCLEOTIDE SEQUENCE [LARGE SCALE GENOMIC DNA]</scope>
    <source>
        <strain evidence="2 3">KCTC 33946</strain>
    </source>
</reference>
<dbReference type="OrthoDB" id="9797508at2"/>
<sequence>MEPLYTAKVNATGGRDGRVQSEDGFIDLPLTMPKGLGGSGAEGTNPEQLFAAGYAACFDGALNLVARNEKVKVGKTTVTSDVSIGKDTDGGFKLSVVLEVEVPDVSREQAEELVEKAHGVCPYSKATRGNIDVELKVK</sequence>
<dbReference type="SUPFAM" id="SSF82784">
    <property type="entry name" value="OsmC-like"/>
    <property type="match status" value="1"/>
</dbReference>
<dbReference type="Gene3D" id="3.30.300.20">
    <property type="match status" value="1"/>
</dbReference>
<evidence type="ECO:0000313" key="2">
    <source>
        <dbReference type="EMBL" id="MRX71991.1"/>
    </source>
</evidence>
<dbReference type="AlphaFoldDB" id="A0A7X2LY49"/>
<dbReference type="GO" id="GO:0006979">
    <property type="term" value="P:response to oxidative stress"/>
    <property type="evidence" value="ECO:0007669"/>
    <property type="project" value="InterPro"/>
</dbReference>